<keyword evidence="3" id="KW-0663">Pyridoxal phosphate</keyword>
<dbReference type="GO" id="GO:0005829">
    <property type="term" value="C:cytosol"/>
    <property type="evidence" value="ECO:0007669"/>
    <property type="project" value="TreeGrafter"/>
</dbReference>
<dbReference type="AlphaFoldDB" id="A0A8S1DUL2"/>
<protein>
    <recommendedName>
        <fullName evidence="6">Aromatic amino acid beta-eliminating lyase/threonine aldolase domain-containing protein</fullName>
    </recommendedName>
</protein>
<dbReference type="Gene3D" id="3.90.1150.10">
    <property type="entry name" value="Aspartate Aminotransferase, domain 1"/>
    <property type="match status" value="1"/>
</dbReference>
<evidence type="ECO:0000259" key="6">
    <source>
        <dbReference type="Pfam" id="PF01212"/>
    </source>
</evidence>
<evidence type="ECO:0000256" key="1">
    <source>
        <dbReference type="ARBA" id="ARBA00001933"/>
    </source>
</evidence>
<feature type="domain" description="Aromatic amino acid beta-eliminating lyase/threonine aldolase" evidence="6">
    <location>
        <begin position="5"/>
        <end position="290"/>
    </location>
</feature>
<comment type="similarity">
    <text evidence="2">Belongs to the threonine aldolase family.</text>
</comment>
<gene>
    <name evidence="7" type="ORF">CLODIP_2_CD01270</name>
</gene>
<evidence type="ECO:0000256" key="3">
    <source>
        <dbReference type="ARBA" id="ARBA00022898"/>
    </source>
</evidence>
<accession>A0A8S1DUL2</accession>
<name>A0A8S1DUL2_9INSE</name>
<comment type="cofactor">
    <cofactor evidence="1">
        <name>pyridoxal 5'-phosphate</name>
        <dbReference type="ChEBI" id="CHEBI:597326"/>
    </cofactor>
</comment>
<dbReference type="PANTHER" id="PTHR48097:SF9">
    <property type="entry name" value="L-THREONINE ALDOLASE"/>
    <property type="match status" value="1"/>
</dbReference>
<dbReference type="FunFam" id="3.40.640.10:FF:000030">
    <property type="entry name" value="Low-specificity L-threonine aldolase"/>
    <property type="match status" value="1"/>
</dbReference>
<evidence type="ECO:0000313" key="8">
    <source>
        <dbReference type="Proteomes" id="UP000494165"/>
    </source>
</evidence>
<evidence type="ECO:0000256" key="2">
    <source>
        <dbReference type="ARBA" id="ARBA00006966"/>
    </source>
</evidence>
<evidence type="ECO:0000256" key="4">
    <source>
        <dbReference type="ARBA" id="ARBA00023239"/>
    </source>
</evidence>
<dbReference type="InterPro" id="IPR015422">
    <property type="entry name" value="PyrdxlP-dep_Trfase_small"/>
</dbReference>
<dbReference type="PIRSF" id="PIRSF017617">
    <property type="entry name" value="Thr_aldolase"/>
    <property type="match status" value="1"/>
</dbReference>
<dbReference type="GO" id="GO:0006545">
    <property type="term" value="P:glycine biosynthetic process"/>
    <property type="evidence" value="ECO:0007669"/>
    <property type="project" value="TreeGrafter"/>
</dbReference>
<sequence>MIDIDFRSDTLTKPTDAMRQAMANAVVGDDVYQEDPTVKELEQKSAKMIGMEAALFVPSGVMSNLIAVLTHCNTRGCEMITGNKSHMFLYEQTGVCQFGGVSINTVHNLPDGTFDLEEMQHHIRSRDLHEPTTSLICVENTHNKCGGRVLPLSWLDELVEIGKKCNLPLHMDGARIYNASIYLGVPAKRIVQGFSSVSICLSKGLGAPVGSLLHGSREFIERARRLRKALGGGMRQCGVIAAAGIVALDSMIERLAEDHANGVALAKGIAALNHPYFKVDVKNMQTNILVFNVEPSKVNTSEFCAKLQENTDDQLTALGGKGVCVKAVPFGASLIRFVVNHHITPEMIELALQKITLVVNEYKI</sequence>
<dbReference type="NCBIfam" id="NF041359">
    <property type="entry name" value="GntG_guanitoxin"/>
    <property type="match status" value="1"/>
</dbReference>
<dbReference type="Pfam" id="PF01212">
    <property type="entry name" value="Beta_elim_lyase"/>
    <property type="match status" value="1"/>
</dbReference>
<dbReference type="Gene3D" id="3.40.640.10">
    <property type="entry name" value="Type I PLP-dependent aspartate aminotransferase-like (Major domain)"/>
    <property type="match status" value="1"/>
</dbReference>
<keyword evidence="8" id="KW-1185">Reference proteome</keyword>
<dbReference type="GO" id="GO:0006567">
    <property type="term" value="P:L-threonine catabolic process"/>
    <property type="evidence" value="ECO:0007669"/>
    <property type="project" value="TreeGrafter"/>
</dbReference>
<dbReference type="InterPro" id="IPR015421">
    <property type="entry name" value="PyrdxlP-dep_Trfase_major"/>
</dbReference>
<dbReference type="EMBL" id="CADEPI010000315">
    <property type="protein sequence ID" value="CAB3383584.1"/>
    <property type="molecule type" value="Genomic_DNA"/>
</dbReference>
<keyword evidence="4" id="KW-0456">Lyase</keyword>
<dbReference type="InterPro" id="IPR001597">
    <property type="entry name" value="ArAA_b-elim_lyase/Thr_aldolase"/>
</dbReference>
<evidence type="ECO:0000256" key="5">
    <source>
        <dbReference type="PIRSR" id="PIRSR017617-1"/>
    </source>
</evidence>
<reference evidence="7 8" key="1">
    <citation type="submission" date="2020-04" db="EMBL/GenBank/DDBJ databases">
        <authorList>
            <person name="Alioto T."/>
            <person name="Alioto T."/>
            <person name="Gomez Garrido J."/>
        </authorList>
    </citation>
    <scope>NUCLEOTIDE SEQUENCE [LARGE SCALE GENOMIC DNA]</scope>
</reference>
<dbReference type="GO" id="GO:0008732">
    <property type="term" value="F:L-allo-threonine aldolase activity"/>
    <property type="evidence" value="ECO:0007669"/>
    <property type="project" value="TreeGrafter"/>
</dbReference>
<comment type="caution">
    <text evidence="7">The sequence shown here is derived from an EMBL/GenBank/DDBJ whole genome shotgun (WGS) entry which is preliminary data.</text>
</comment>
<dbReference type="OrthoDB" id="10261951at2759"/>
<feature type="modified residue" description="N6-(pyridoxal phosphate)lysine" evidence="5">
    <location>
        <position position="203"/>
    </location>
</feature>
<proteinExistence type="inferred from homology"/>
<dbReference type="Proteomes" id="UP000494165">
    <property type="component" value="Unassembled WGS sequence"/>
</dbReference>
<dbReference type="InterPro" id="IPR015424">
    <property type="entry name" value="PyrdxlP-dep_Trfase"/>
</dbReference>
<dbReference type="PANTHER" id="PTHR48097">
    <property type="entry name" value="L-THREONINE ALDOLASE-RELATED"/>
    <property type="match status" value="1"/>
</dbReference>
<evidence type="ECO:0000313" key="7">
    <source>
        <dbReference type="EMBL" id="CAB3383584.1"/>
    </source>
</evidence>
<organism evidence="7 8">
    <name type="scientific">Cloeon dipterum</name>
    <dbReference type="NCBI Taxonomy" id="197152"/>
    <lineage>
        <taxon>Eukaryota</taxon>
        <taxon>Metazoa</taxon>
        <taxon>Ecdysozoa</taxon>
        <taxon>Arthropoda</taxon>
        <taxon>Hexapoda</taxon>
        <taxon>Insecta</taxon>
        <taxon>Pterygota</taxon>
        <taxon>Palaeoptera</taxon>
        <taxon>Ephemeroptera</taxon>
        <taxon>Pisciforma</taxon>
        <taxon>Baetidae</taxon>
        <taxon>Cloeon</taxon>
    </lineage>
</organism>
<dbReference type="SUPFAM" id="SSF53383">
    <property type="entry name" value="PLP-dependent transferases"/>
    <property type="match status" value="1"/>
</dbReference>
<dbReference type="InterPro" id="IPR023603">
    <property type="entry name" value="Low_specificity_L-TA-like"/>
</dbReference>
<dbReference type="CDD" id="cd06502">
    <property type="entry name" value="TA_like"/>
    <property type="match status" value="1"/>
</dbReference>